<dbReference type="Proteomes" id="UP001055303">
    <property type="component" value="Unassembled WGS sequence"/>
</dbReference>
<evidence type="ECO:0000313" key="4">
    <source>
        <dbReference type="Proteomes" id="UP001055303"/>
    </source>
</evidence>
<gene>
    <name evidence="1" type="ORF">IFDJLNFL_5408</name>
    <name evidence="2" type="ORF">MTDSW087_00041</name>
</gene>
<sequence>MLDRTRVLAGSVPDITPEMACICLERRLKADRVRFEARLVGVDILPHGYHPSAPAMCPDAADAD</sequence>
<reference evidence="1" key="3">
    <citation type="submission" date="2021-08" db="EMBL/GenBank/DDBJ databases">
        <authorList>
            <person name="Tani A."/>
            <person name="Ola A."/>
            <person name="Ogura Y."/>
            <person name="Katsura K."/>
            <person name="Hayashi T."/>
        </authorList>
    </citation>
    <scope>NUCLEOTIDE SEQUENCE</scope>
    <source>
        <strain evidence="1">DSM 22415</strain>
    </source>
</reference>
<reference evidence="1" key="2">
    <citation type="journal article" date="2021" name="Front. Microbiol.">
        <title>Comprehensive Comparative Genomics and Phenotyping of Methylobacterium Species.</title>
        <authorList>
            <person name="Alessa O."/>
            <person name="Ogura Y."/>
            <person name="Fujitani Y."/>
            <person name="Takami H."/>
            <person name="Hayashi T."/>
            <person name="Sahin N."/>
            <person name="Tani A."/>
        </authorList>
    </citation>
    <scope>NUCLEOTIDE SEQUENCE</scope>
    <source>
        <strain evidence="1">DSM 22415</strain>
    </source>
</reference>
<protein>
    <submittedName>
        <fullName evidence="2">Uncharacterized protein</fullName>
    </submittedName>
</protein>
<dbReference type="EMBL" id="CABFVH010000001">
    <property type="protein sequence ID" value="VUF10377.1"/>
    <property type="molecule type" value="Genomic_DNA"/>
</dbReference>
<organism evidence="2 3">
    <name type="scientific">Methylobacterium dankookense</name>
    <dbReference type="NCBI Taxonomy" id="560405"/>
    <lineage>
        <taxon>Bacteria</taxon>
        <taxon>Pseudomonadati</taxon>
        <taxon>Pseudomonadota</taxon>
        <taxon>Alphaproteobacteria</taxon>
        <taxon>Hyphomicrobiales</taxon>
        <taxon>Methylobacteriaceae</taxon>
        <taxon>Methylobacterium</taxon>
    </lineage>
</organism>
<reference evidence="2 3" key="1">
    <citation type="submission" date="2019-06" db="EMBL/GenBank/DDBJ databases">
        <authorList>
            <person name="Rodrigo-Torres L."/>
            <person name="Arahal R. D."/>
            <person name="Lucena T."/>
        </authorList>
    </citation>
    <scope>NUCLEOTIDE SEQUENCE [LARGE SCALE GENOMIC DNA]</scope>
    <source>
        <strain evidence="2 3">SW08-7</strain>
    </source>
</reference>
<keyword evidence="4" id="KW-1185">Reference proteome</keyword>
<evidence type="ECO:0000313" key="3">
    <source>
        <dbReference type="Proteomes" id="UP000401717"/>
    </source>
</evidence>
<evidence type="ECO:0000313" key="2">
    <source>
        <dbReference type="EMBL" id="VUF10377.1"/>
    </source>
</evidence>
<proteinExistence type="predicted"/>
<name>A0A564FR09_9HYPH</name>
<dbReference type="Proteomes" id="UP000401717">
    <property type="component" value="Unassembled WGS sequence"/>
</dbReference>
<accession>A0A564FR09</accession>
<dbReference type="EMBL" id="BPQI01000215">
    <property type="protein sequence ID" value="GJD59480.1"/>
    <property type="molecule type" value="Genomic_DNA"/>
</dbReference>
<dbReference type="AlphaFoldDB" id="A0A564FR09"/>
<evidence type="ECO:0000313" key="1">
    <source>
        <dbReference type="EMBL" id="GJD59480.1"/>
    </source>
</evidence>